<dbReference type="PANTHER" id="PTHR11439:SF439">
    <property type="entry name" value="REVERSE TRANSCRIPTASE, RNA-DEPENDENT DNA POLYMERASE-RELATED"/>
    <property type="match status" value="1"/>
</dbReference>
<dbReference type="InterPro" id="IPR043502">
    <property type="entry name" value="DNA/RNA_pol_sf"/>
</dbReference>
<dbReference type="InterPro" id="IPR013103">
    <property type="entry name" value="RVT_2"/>
</dbReference>
<dbReference type="SUPFAM" id="SSF56672">
    <property type="entry name" value="DNA/RNA polymerases"/>
    <property type="match status" value="1"/>
</dbReference>
<dbReference type="PANTHER" id="PTHR11439">
    <property type="entry name" value="GAG-POL-RELATED RETROTRANSPOSON"/>
    <property type="match status" value="1"/>
</dbReference>
<dbReference type="Pfam" id="PF07727">
    <property type="entry name" value="RVT_2"/>
    <property type="match status" value="1"/>
</dbReference>
<organism evidence="2 3">
    <name type="scientific">Tanacetum coccineum</name>
    <dbReference type="NCBI Taxonomy" id="301880"/>
    <lineage>
        <taxon>Eukaryota</taxon>
        <taxon>Viridiplantae</taxon>
        <taxon>Streptophyta</taxon>
        <taxon>Embryophyta</taxon>
        <taxon>Tracheophyta</taxon>
        <taxon>Spermatophyta</taxon>
        <taxon>Magnoliopsida</taxon>
        <taxon>eudicotyledons</taxon>
        <taxon>Gunneridae</taxon>
        <taxon>Pentapetalae</taxon>
        <taxon>asterids</taxon>
        <taxon>campanulids</taxon>
        <taxon>Asterales</taxon>
        <taxon>Asteraceae</taxon>
        <taxon>Asteroideae</taxon>
        <taxon>Anthemideae</taxon>
        <taxon>Anthemidinae</taxon>
        <taxon>Tanacetum</taxon>
    </lineage>
</organism>
<protein>
    <submittedName>
        <fullName evidence="2">Retrovirus-related pol polyprotein from transposon TNT 1-94</fullName>
    </submittedName>
</protein>
<name>A0ABQ5CJG1_9ASTR</name>
<reference evidence="2" key="2">
    <citation type="submission" date="2022-01" db="EMBL/GenBank/DDBJ databases">
        <authorList>
            <person name="Yamashiro T."/>
            <person name="Shiraishi A."/>
            <person name="Satake H."/>
            <person name="Nakayama K."/>
        </authorList>
    </citation>
    <scope>NUCLEOTIDE SEQUENCE</scope>
</reference>
<keyword evidence="3" id="KW-1185">Reference proteome</keyword>
<dbReference type="CDD" id="cd09272">
    <property type="entry name" value="RNase_HI_RT_Ty1"/>
    <property type="match status" value="1"/>
</dbReference>
<proteinExistence type="predicted"/>
<gene>
    <name evidence="2" type="ORF">Tco_0894956</name>
</gene>
<comment type="caution">
    <text evidence="2">The sequence shown here is derived from an EMBL/GenBank/DDBJ whole genome shotgun (WGS) entry which is preliminary data.</text>
</comment>
<evidence type="ECO:0000313" key="3">
    <source>
        <dbReference type="Proteomes" id="UP001151760"/>
    </source>
</evidence>
<evidence type="ECO:0000259" key="1">
    <source>
        <dbReference type="Pfam" id="PF07727"/>
    </source>
</evidence>
<evidence type="ECO:0000313" key="2">
    <source>
        <dbReference type="EMBL" id="GJT25019.1"/>
    </source>
</evidence>
<sequence length="301" mass="34802">MEGVDYHDTFVLVTKLVTVRTLLEITVKRDWIIHQLDVNNAFLHGDLDEEVYMKIPQDFSIDNETRVCRLRKSLYGLKQASRNWYHKFTTFLQSLNFRQSKADHSLFIYKAGSIMVVVLIYVDEVIITGNNLIKIQETKKQLDDEFNIKYLGPLKYFLGIEFVADPRNNHLEAANCVLGYLKATPGQAKSEYRVMASTVSEIIWVRWLLSELHVHNPLATPLFYDNQAARHIANNPVFHERTKQVEMDCYFVRERVESKEIIPMKISSKIQIADLLTKALPAHQHQFLLGKIGITDSHAPS</sequence>
<dbReference type="Proteomes" id="UP001151760">
    <property type="component" value="Unassembled WGS sequence"/>
</dbReference>
<dbReference type="EMBL" id="BQNB010014181">
    <property type="protein sequence ID" value="GJT25019.1"/>
    <property type="molecule type" value="Genomic_DNA"/>
</dbReference>
<feature type="domain" description="Reverse transcriptase Ty1/copia-type" evidence="1">
    <location>
        <begin position="3"/>
        <end position="174"/>
    </location>
</feature>
<accession>A0ABQ5CJG1</accession>
<reference evidence="2" key="1">
    <citation type="journal article" date="2022" name="Int. J. Mol. Sci.">
        <title>Draft Genome of Tanacetum Coccineum: Genomic Comparison of Closely Related Tanacetum-Family Plants.</title>
        <authorList>
            <person name="Yamashiro T."/>
            <person name="Shiraishi A."/>
            <person name="Nakayama K."/>
            <person name="Satake H."/>
        </authorList>
    </citation>
    <scope>NUCLEOTIDE SEQUENCE</scope>
</reference>